<dbReference type="CDD" id="cd07249">
    <property type="entry name" value="MMCE"/>
    <property type="match status" value="1"/>
</dbReference>
<dbReference type="EMBL" id="JABTTE010000001">
    <property type="protein sequence ID" value="NSL50418.1"/>
    <property type="molecule type" value="Genomic_DNA"/>
</dbReference>
<organism evidence="4 5">
    <name type="scientific">Calidifontibacillus erzurumensis</name>
    <dbReference type="NCBI Taxonomy" id="2741433"/>
    <lineage>
        <taxon>Bacteria</taxon>
        <taxon>Bacillati</taxon>
        <taxon>Bacillota</taxon>
        <taxon>Bacilli</taxon>
        <taxon>Bacillales</taxon>
        <taxon>Bacillaceae</taxon>
        <taxon>Calidifontibacillus/Schinkia group</taxon>
        <taxon>Calidifontibacillus</taxon>
    </lineage>
</organism>
<dbReference type="GO" id="GO:0004493">
    <property type="term" value="F:methylmalonyl-CoA epimerase activity"/>
    <property type="evidence" value="ECO:0007669"/>
    <property type="project" value="UniProtKB-EC"/>
</dbReference>
<proteinExistence type="inferred from homology"/>
<dbReference type="PANTHER" id="PTHR43048:SF3">
    <property type="entry name" value="METHYLMALONYL-COA EPIMERASE, MITOCHONDRIAL"/>
    <property type="match status" value="1"/>
</dbReference>
<dbReference type="InterPro" id="IPR029068">
    <property type="entry name" value="Glyas_Bleomycin-R_OHBP_Dase"/>
</dbReference>
<keyword evidence="4" id="KW-0413">Isomerase</keyword>
<evidence type="ECO:0000256" key="1">
    <source>
        <dbReference type="ARBA" id="ARBA00009308"/>
    </source>
</evidence>
<dbReference type="AlphaFoldDB" id="A0A8J8GDG4"/>
<dbReference type="Gene3D" id="3.10.180.10">
    <property type="entry name" value="2,3-Dihydroxybiphenyl 1,2-Dioxygenase, domain 1"/>
    <property type="match status" value="1"/>
</dbReference>
<sequence>MAKKIDHIGIAVKSIEASLPIYTEHLKLKLMGIEEVESEGVKVAFLKVGESKIELLEPLHDESPIAKFLEKKGEGIHHIALGVDDIKGRIQEIKEKGLRMINDEPKTGAGGAQIAFLHPKSTGGVLYELCEKKEKEEK</sequence>
<dbReference type="GO" id="GO:0046491">
    <property type="term" value="P:L-methylmalonyl-CoA metabolic process"/>
    <property type="evidence" value="ECO:0007669"/>
    <property type="project" value="TreeGrafter"/>
</dbReference>
<keyword evidence="5" id="KW-1185">Reference proteome</keyword>
<dbReference type="InterPro" id="IPR051785">
    <property type="entry name" value="MMCE/EMCE_epimerase"/>
</dbReference>
<dbReference type="PANTHER" id="PTHR43048">
    <property type="entry name" value="METHYLMALONYL-COA EPIMERASE"/>
    <property type="match status" value="1"/>
</dbReference>
<comment type="similarity">
    <text evidence="1">Belongs to the methylmalonyl-CoA epimerase family.</text>
</comment>
<dbReference type="GO" id="GO:0046872">
    <property type="term" value="F:metal ion binding"/>
    <property type="evidence" value="ECO:0007669"/>
    <property type="project" value="UniProtKB-KW"/>
</dbReference>
<reference evidence="4" key="1">
    <citation type="submission" date="2020-06" db="EMBL/GenBank/DDBJ databases">
        <title>A novel thermopfilic bacterium from Erzurum, Turkey.</title>
        <authorList>
            <person name="Adiguzel A."/>
            <person name="Ay H."/>
            <person name="Baltaci M.O."/>
        </authorList>
    </citation>
    <scope>NUCLEOTIDE SEQUENCE</scope>
    <source>
        <strain evidence="4">P2</strain>
    </source>
</reference>
<dbReference type="NCBIfam" id="TIGR03081">
    <property type="entry name" value="metmalonyl_epim"/>
    <property type="match status" value="1"/>
</dbReference>
<keyword evidence="2" id="KW-0479">Metal-binding</keyword>
<dbReference type="InterPro" id="IPR037523">
    <property type="entry name" value="VOC_core"/>
</dbReference>
<dbReference type="EC" id="5.1.99.1" evidence="4"/>
<evidence type="ECO:0000313" key="5">
    <source>
        <dbReference type="Proteomes" id="UP000625804"/>
    </source>
</evidence>
<dbReference type="PROSITE" id="PS51819">
    <property type="entry name" value="VOC"/>
    <property type="match status" value="1"/>
</dbReference>
<evidence type="ECO:0000259" key="3">
    <source>
        <dbReference type="PROSITE" id="PS51819"/>
    </source>
</evidence>
<name>A0A8J8GDG4_9BACI</name>
<dbReference type="Proteomes" id="UP000625804">
    <property type="component" value="Unassembled WGS sequence"/>
</dbReference>
<dbReference type="SUPFAM" id="SSF54593">
    <property type="entry name" value="Glyoxalase/Bleomycin resistance protein/Dihydroxybiphenyl dioxygenase"/>
    <property type="match status" value="1"/>
</dbReference>
<dbReference type="Pfam" id="PF13669">
    <property type="entry name" value="Glyoxalase_4"/>
    <property type="match status" value="1"/>
</dbReference>
<gene>
    <name evidence="4" type="primary">mce</name>
    <name evidence="4" type="ORF">HR057_01425</name>
</gene>
<comment type="caution">
    <text evidence="4">The sequence shown here is derived from an EMBL/GenBank/DDBJ whole genome shotgun (WGS) entry which is preliminary data.</text>
</comment>
<evidence type="ECO:0000313" key="4">
    <source>
        <dbReference type="EMBL" id="NSL50418.1"/>
    </source>
</evidence>
<dbReference type="InterPro" id="IPR017515">
    <property type="entry name" value="MeMalonyl-CoA_epimerase"/>
</dbReference>
<dbReference type="RefSeq" id="WP_173729601.1">
    <property type="nucleotide sequence ID" value="NZ_JABTTE010000001.1"/>
</dbReference>
<accession>A0A8J8GDG4</accession>
<protein>
    <submittedName>
        <fullName evidence="4">Methylmalonyl-CoA epimerase</fullName>
        <ecNumber evidence="4">5.1.99.1</ecNumber>
    </submittedName>
</protein>
<feature type="domain" description="VOC" evidence="3">
    <location>
        <begin position="4"/>
        <end position="132"/>
    </location>
</feature>
<evidence type="ECO:0000256" key="2">
    <source>
        <dbReference type="ARBA" id="ARBA00022723"/>
    </source>
</evidence>